<comment type="similarity">
    <text evidence="1">Belongs to the universal stress protein A family.</text>
</comment>
<dbReference type="AlphaFoldDB" id="A0A561SJU2"/>
<dbReference type="Gene3D" id="3.40.50.620">
    <property type="entry name" value="HUPs"/>
    <property type="match status" value="2"/>
</dbReference>
<sequence length="285" mass="29978">MTHAVVVCADQSPAGLQALRWATSEAERHRLPLTVVTEPQRTRRSRNSAFAGALAAARAAVPGLPVIGGASGDSPGALLRRLSIGATALVVPATLPELEVIVADAYCPVVTVPARDPSPDAVHGPVLLGAAPWTPSNVIELAFQAASDRGTKVLAVRAWSEPPLDLGRPRADPIAAWDGAEQRVRRELDHALSAWTIIHPDAPIDAMVVQDRPTELFQALSHRAQLLVLGRSTRGALVAGITGSPANALLRTSACPVMVVPTAAALQARPPWLPTRERVWALIGP</sequence>
<name>A0A561SJU2_9PSEU</name>
<dbReference type="InterPro" id="IPR006015">
    <property type="entry name" value="Universal_stress_UspA"/>
</dbReference>
<dbReference type="Pfam" id="PF00582">
    <property type="entry name" value="Usp"/>
    <property type="match status" value="1"/>
</dbReference>
<evidence type="ECO:0000313" key="4">
    <source>
        <dbReference type="Proteomes" id="UP000321261"/>
    </source>
</evidence>
<protein>
    <submittedName>
        <fullName evidence="3">Universal stress protein family protein</fullName>
    </submittedName>
</protein>
<organism evidence="3 4">
    <name type="scientific">Pseudonocardia hierapolitana</name>
    <dbReference type="NCBI Taxonomy" id="1128676"/>
    <lineage>
        <taxon>Bacteria</taxon>
        <taxon>Bacillati</taxon>
        <taxon>Actinomycetota</taxon>
        <taxon>Actinomycetes</taxon>
        <taxon>Pseudonocardiales</taxon>
        <taxon>Pseudonocardiaceae</taxon>
        <taxon>Pseudonocardia</taxon>
    </lineage>
</organism>
<evidence type="ECO:0000256" key="1">
    <source>
        <dbReference type="ARBA" id="ARBA00008791"/>
    </source>
</evidence>
<dbReference type="InterPro" id="IPR014729">
    <property type="entry name" value="Rossmann-like_a/b/a_fold"/>
</dbReference>
<comment type="caution">
    <text evidence="3">The sequence shown here is derived from an EMBL/GenBank/DDBJ whole genome shotgun (WGS) entry which is preliminary data.</text>
</comment>
<evidence type="ECO:0000259" key="2">
    <source>
        <dbReference type="Pfam" id="PF00582"/>
    </source>
</evidence>
<proteinExistence type="inferred from homology"/>
<evidence type="ECO:0000313" key="3">
    <source>
        <dbReference type="EMBL" id="TWF75125.1"/>
    </source>
</evidence>
<keyword evidence="4" id="KW-1185">Reference proteome</keyword>
<feature type="domain" description="UspA" evidence="2">
    <location>
        <begin position="137"/>
        <end position="261"/>
    </location>
</feature>
<dbReference type="PRINTS" id="PR01438">
    <property type="entry name" value="UNVRSLSTRESS"/>
</dbReference>
<reference evidence="3 4" key="1">
    <citation type="submission" date="2019-06" db="EMBL/GenBank/DDBJ databases">
        <title>Sequencing the genomes of 1000 actinobacteria strains.</title>
        <authorList>
            <person name="Klenk H.-P."/>
        </authorList>
    </citation>
    <scope>NUCLEOTIDE SEQUENCE [LARGE SCALE GENOMIC DNA]</scope>
    <source>
        <strain evidence="3 4">DSM 45671</strain>
    </source>
</reference>
<accession>A0A561SJU2</accession>
<dbReference type="Proteomes" id="UP000321261">
    <property type="component" value="Unassembled WGS sequence"/>
</dbReference>
<dbReference type="RefSeq" id="WP_170308778.1">
    <property type="nucleotide sequence ID" value="NZ_VIWU01000001.1"/>
</dbReference>
<dbReference type="InterPro" id="IPR006016">
    <property type="entry name" value="UspA"/>
</dbReference>
<dbReference type="SUPFAM" id="SSF52402">
    <property type="entry name" value="Adenine nucleotide alpha hydrolases-like"/>
    <property type="match status" value="1"/>
</dbReference>
<gene>
    <name evidence="3" type="ORF">FHX44_111009</name>
</gene>
<dbReference type="EMBL" id="VIWU01000001">
    <property type="protein sequence ID" value="TWF75125.1"/>
    <property type="molecule type" value="Genomic_DNA"/>
</dbReference>